<dbReference type="OrthoDB" id="6758847at2"/>
<dbReference type="EMBL" id="CP011133">
    <property type="protein sequence ID" value="AKE62285.1"/>
    <property type="molecule type" value="Genomic_DNA"/>
</dbReference>
<evidence type="ECO:0000313" key="1">
    <source>
        <dbReference type="EMBL" id="AKE62285.1"/>
    </source>
</evidence>
<keyword evidence="1" id="KW-0614">Plasmid</keyword>
<dbReference type="PATRIC" id="fig|1261127.3.peg.5710"/>
<dbReference type="KEGG" id="cama:F384_27505"/>
<dbReference type="HOGENOM" id="CLU_038448_0_0_6"/>
<sequence length="424" mass="47458">MANEVPPERMIVIDEFHNYMGDDSLREKLRAIDGVPGVSYQVQGEKVFVFEKLVQLVKQNNHNLSLASELVPQATVTALEAIEDWSVFPEPYERYSDDHGQSLSIYHRYFNAYIPRKYQSRDECNIDAARLLLGHQIDGEGDFSYRGQQMVLKKPFTLNGLPERAEWLHKSHDNIYAYSHLWNTNFVSGFAPISESLFNDIKSIEVEWKKDTAATFSFVSDQDNTAALWARAGELGLDAIVGISECSGEEDLSLHADFQALYPELSMLPPAVIQEAFDDFLEGMWELPYRDETFLFYLMGRAASAPDCPAQRLEKSTEAAISQLITSDCDFNPVNTGKLIAYSLLMGNSVADAYLAGSEAKDFDNAISTLAYEVSLVMKYLAREVTAKGIEGNPVSTLGDSFRLMRKSGVSLLTIKQTRNGSLS</sequence>
<proteinExistence type="predicted"/>
<geneLocation type="plasmid" evidence="1">
    <name>unnamed</name>
</geneLocation>
<organism evidence="1 2">
    <name type="scientific">Citrobacter amalonaticus Y19</name>
    <dbReference type="NCBI Taxonomy" id="1261127"/>
    <lineage>
        <taxon>Bacteria</taxon>
        <taxon>Pseudomonadati</taxon>
        <taxon>Pseudomonadota</taxon>
        <taxon>Gammaproteobacteria</taxon>
        <taxon>Enterobacterales</taxon>
        <taxon>Enterobacteriaceae</taxon>
        <taxon>Citrobacter</taxon>
    </lineage>
</organism>
<protein>
    <submittedName>
        <fullName evidence="1">Uncharacterized protein</fullName>
    </submittedName>
</protein>
<dbReference type="RefSeq" id="WP_046499371.1">
    <property type="nucleotide sequence ID" value="NZ_CP011133.1"/>
</dbReference>
<evidence type="ECO:0000313" key="2">
    <source>
        <dbReference type="Proteomes" id="UP000034085"/>
    </source>
</evidence>
<name>A0A0F6RIT1_CITAM</name>
<dbReference type="Proteomes" id="UP000034085">
    <property type="component" value="Plasmid"/>
</dbReference>
<gene>
    <name evidence="1" type="ORF">F384_27505</name>
</gene>
<reference evidence="1 2" key="1">
    <citation type="submission" date="2015-03" db="EMBL/GenBank/DDBJ databases">
        <title>Complete genome sequence of Citrobacter amalonaticus Y19.</title>
        <authorList>
            <person name="Park S."/>
        </authorList>
    </citation>
    <scope>NUCLEOTIDE SEQUENCE [LARGE SCALE GENOMIC DNA]</scope>
    <source>
        <strain evidence="1 2">Y19</strain>
        <plasmid evidence="2">Plasmid</plasmid>
    </source>
</reference>
<dbReference type="AlphaFoldDB" id="A0A0F6RIT1"/>
<accession>A0A0F6RIT1</accession>